<dbReference type="PATRIC" id="fig|69.6.peg.950"/>
<keyword evidence="4" id="KW-1133">Transmembrane helix</keyword>
<dbReference type="EC" id="2.7.7.65" evidence="2"/>
<dbReference type="PROSITE" id="PS50887">
    <property type="entry name" value="GGDEF"/>
    <property type="match status" value="1"/>
</dbReference>
<dbReference type="EMBL" id="CP013140">
    <property type="protein sequence ID" value="ALN56321.1"/>
    <property type="molecule type" value="Genomic_DNA"/>
</dbReference>
<dbReference type="InterPro" id="IPR029787">
    <property type="entry name" value="Nucleotide_cyclase"/>
</dbReference>
<evidence type="ECO:0000256" key="2">
    <source>
        <dbReference type="ARBA" id="ARBA00012528"/>
    </source>
</evidence>
<dbReference type="AlphaFoldDB" id="A0A0S2DCR9"/>
<dbReference type="STRING" id="69.GLE_0963"/>
<dbReference type="SUPFAM" id="SSF55073">
    <property type="entry name" value="Nucleotide cyclase"/>
    <property type="match status" value="1"/>
</dbReference>
<dbReference type="Proteomes" id="UP000061569">
    <property type="component" value="Chromosome"/>
</dbReference>
<gene>
    <name evidence="6" type="ORF">GLE_0963</name>
</gene>
<accession>A0A0S2DCR9</accession>
<sequence>MQPAVRRGLYRQFLGLLVMAVVLPSLAFGAAMVLARYRAELDEIDARTAASAHVLAHELDESLAALQASLHVLAAAGARHRLDWSVELPELQRRYPPILTLIATDAHGRVIGAAPAAAAARAVGLDVSDRDYFRQPARSGRDYISDAFVGRGLGSDPLVVVSVPRYRDGAFAGVIEASLAPAHVYDENGHGDYETVLLDRAGRVIHASGGIGLKFMQRAADTGFAPALAQRDGGAARRAVPVMPDGGHAFVAAARTRGGWTLYAVAPRELAARPALERAMSMIQLLLLAVLGAALAFVWYARVLARASSLLLQRLRALASGAEPALGLPAGDVPMPEELQPVLAAIVDLSTRLDHAHAELRQSLAEREHDVAQRTEQLRAALRELDRVACTDPLTGALNRRGRDEFVQALAAQGARLGSVAVLLLDVDHFKAYNDRYGHRAGDEALRTAVAAIRAEVREGDDAVVRAGGEEFCVLIPGVGRARVLNIARAILLGLYRRDIEHRDSEHGRLTCSIGVAMAYSVDELDAAMDRADEALYRAKRRGRNGFCS</sequence>
<evidence type="ECO:0000256" key="3">
    <source>
        <dbReference type="ARBA" id="ARBA00034247"/>
    </source>
</evidence>
<dbReference type="PANTHER" id="PTHR45138:SF9">
    <property type="entry name" value="DIGUANYLATE CYCLASE DGCM-RELATED"/>
    <property type="match status" value="1"/>
</dbReference>
<organism evidence="6 7">
    <name type="scientific">Lysobacter enzymogenes</name>
    <dbReference type="NCBI Taxonomy" id="69"/>
    <lineage>
        <taxon>Bacteria</taxon>
        <taxon>Pseudomonadati</taxon>
        <taxon>Pseudomonadota</taxon>
        <taxon>Gammaproteobacteria</taxon>
        <taxon>Lysobacterales</taxon>
        <taxon>Lysobacteraceae</taxon>
        <taxon>Lysobacter</taxon>
    </lineage>
</organism>
<dbReference type="InterPro" id="IPR043128">
    <property type="entry name" value="Rev_trsase/Diguanyl_cyclase"/>
</dbReference>
<evidence type="ECO:0000256" key="4">
    <source>
        <dbReference type="SAM" id="Phobius"/>
    </source>
</evidence>
<proteinExistence type="predicted"/>
<dbReference type="Gene3D" id="3.30.70.270">
    <property type="match status" value="1"/>
</dbReference>
<comment type="catalytic activity">
    <reaction evidence="3">
        <text>2 GTP = 3',3'-c-di-GMP + 2 diphosphate</text>
        <dbReference type="Rhea" id="RHEA:24898"/>
        <dbReference type="ChEBI" id="CHEBI:33019"/>
        <dbReference type="ChEBI" id="CHEBI:37565"/>
        <dbReference type="ChEBI" id="CHEBI:58805"/>
        <dbReference type="EC" id="2.7.7.65"/>
    </reaction>
</comment>
<dbReference type="InterPro" id="IPR000160">
    <property type="entry name" value="GGDEF_dom"/>
</dbReference>
<keyword evidence="4" id="KW-0812">Transmembrane</keyword>
<dbReference type="GO" id="GO:0052621">
    <property type="term" value="F:diguanylate cyclase activity"/>
    <property type="evidence" value="ECO:0007669"/>
    <property type="project" value="UniProtKB-EC"/>
</dbReference>
<keyword evidence="4" id="KW-0472">Membrane</keyword>
<protein>
    <recommendedName>
        <fullName evidence="2">diguanylate cyclase</fullName>
        <ecNumber evidence="2">2.7.7.65</ecNumber>
    </recommendedName>
</protein>
<reference evidence="6 7" key="1">
    <citation type="submission" date="2015-11" db="EMBL/GenBank/DDBJ databases">
        <title>Genome sequences of Lysobacter enzymogenes strain C3 and Lysobacter antibioticus ATCC 29479.</title>
        <authorList>
            <person name="Kobayashi D.Y."/>
        </authorList>
    </citation>
    <scope>NUCLEOTIDE SEQUENCE [LARGE SCALE GENOMIC DNA]</scope>
    <source>
        <strain evidence="6 7">C3</strain>
    </source>
</reference>
<dbReference type="FunFam" id="3.30.70.270:FF:000001">
    <property type="entry name" value="Diguanylate cyclase domain protein"/>
    <property type="match status" value="1"/>
</dbReference>
<dbReference type="KEGG" id="lez:GLE_0963"/>
<evidence type="ECO:0000259" key="5">
    <source>
        <dbReference type="PROSITE" id="PS50887"/>
    </source>
</evidence>
<dbReference type="CDD" id="cd12914">
    <property type="entry name" value="PDC1_DGC_like"/>
    <property type="match status" value="1"/>
</dbReference>
<dbReference type="Pfam" id="PF00990">
    <property type="entry name" value="GGDEF"/>
    <property type="match status" value="1"/>
</dbReference>
<feature type="domain" description="GGDEF" evidence="5">
    <location>
        <begin position="418"/>
        <end position="549"/>
    </location>
</feature>
<dbReference type="NCBIfam" id="TIGR00254">
    <property type="entry name" value="GGDEF"/>
    <property type="match status" value="1"/>
</dbReference>
<dbReference type="PANTHER" id="PTHR45138">
    <property type="entry name" value="REGULATORY COMPONENTS OF SENSORY TRANSDUCTION SYSTEM"/>
    <property type="match status" value="1"/>
</dbReference>
<evidence type="ECO:0000313" key="7">
    <source>
        <dbReference type="Proteomes" id="UP000061569"/>
    </source>
</evidence>
<evidence type="ECO:0000313" key="6">
    <source>
        <dbReference type="EMBL" id="ALN56321.1"/>
    </source>
</evidence>
<dbReference type="SMART" id="SM00267">
    <property type="entry name" value="GGDEF"/>
    <property type="match status" value="1"/>
</dbReference>
<feature type="transmembrane region" description="Helical" evidence="4">
    <location>
        <begin position="282"/>
        <end position="305"/>
    </location>
</feature>
<comment type="cofactor">
    <cofactor evidence="1">
        <name>Mg(2+)</name>
        <dbReference type="ChEBI" id="CHEBI:18420"/>
    </cofactor>
</comment>
<evidence type="ECO:0000256" key="1">
    <source>
        <dbReference type="ARBA" id="ARBA00001946"/>
    </source>
</evidence>
<dbReference type="CDD" id="cd01949">
    <property type="entry name" value="GGDEF"/>
    <property type="match status" value="1"/>
</dbReference>
<name>A0A0S2DCR9_LYSEN</name>
<dbReference type="InterPro" id="IPR050469">
    <property type="entry name" value="Diguanylate_Cyclase"/>
</dbReference>
<dbReference type="Gene3D" id="3.30.450.20">
    <property type="entry name" value="PAS domain"/>
    <property type="match status" value="1"/>
</dbReference>